<reference evidence="2 3" key="1">
    <citation type="submission" date="2017-07" db="EMBL/GenBank/DDBJ databases">
        <title>Fictibacillus sp. nov. GDSW-R2A3 Genome sequencing and assembly.</title>
        <authorList>
            <person name="Mayilraj S."/>
        </authorList>
    </citation>
    <scope>NUCLEOTIDE SEQUENCE [LARGE SCALE GENOMIC DNA]</scope>
    <source>
        <strain evidence="2 3">GDSW-R2A3</strain>
    </source>
</reference>
<protein>
    <recommendedName>
        <fullName evidence="1">FAD dependent oxidoreductase domain-containing protein</fullName>
    </recommendedName>
</protein>
<accession>A0A235F8P8</accession>
<dbReference type="SUPFAM" id="SSF51905">
    <property type="entry name" value="FAD/NAD(P)-binding domain"/>
    <property type="match status" value="1"/>
</dbReference>
<dbReference type="Gene3D" id="3.30.9.10">
    <property type="entry name" value="D-Amino Acid Oxidase, subunit A, domain 2"/>
    <property type="match status" value="1"/>
</dbReference>
<dbReference type="InterPro" id="IPR036188">
    <property type="entry name" value="FAD/NAD-bd_sf"/>
</dbReference>
<evidence type="ECO:0000313" key="2">
    <source>
        <dbReference type="EMBL" id="OYD57357.1"/>
    </source>
</evidence>
<dbReference type="Gene3D" id="3.50.50.60">
    <property type="entry name" value="FAD/NAD(P)-binding domain"/>
    <property type="match status" value="1"/>
</dbReference>
<dbReference type="PANTHER" id="PTHR13847">
    <property type="entry name" value="SARCOSINE DEHYDROGENASE-RELATED"/>
    <property type="match status" value="1"/>
</dbReference>
<dbReference type="Pfam" id="PF01266">
    <property type="entry name" value="DAO"/>
    <property type="match status" value="1"/>
</dbReference>
<dbReference type="InterPro" id="IPR006076">
    <property type="entry name" value="FAD-dep_OxRdtase"/>
</dbReference>
<dbReference type="EMBL" id="NOII01000003">
    <property type="protein sequence ID" value="OYD57357.1"/>
    <property type="molecule type" value="Genomic_DNA"/>
</dbReference>
<dbReference type="Proteomes" id="UP000215059">
    <property type="component" value="Unassembled WGS sequence"/>
</dbReference>
<comment type="caution">
    <text evidence="2">The sequence shown here is derived from an EMBL/GenBank/DDBJ whole genome shotgun (WGS) entry which is preliminary data.</text>
</comment>
<dbReference type="GO" id="GO:0005737">
    <property type="term" value="C:cytoplasm"/>
    <property type="evidence" value="ECO:0007669"/>
    <property type="project" value="TreeGrafter"/>
</dbReference>
<evidence type="ECO:0000259" key="1">
    <source>
        <dbReference type="Pfam" id="PF01266"/>
    </source>
</evidence>
<keyword evidence="3" id="KW-1185">Reference proteome</keyword>
<name>A0A235F8P8_9BACL</name>
<sequence>MKENNNNGFYWPSTYNEEPSYPALTENESCDVLVVGGGMTGALCAYTLSKDTDLDVVMIDRQKIAQGNIPANNGMVKFSSDRMLHELMRDIGTDAAVYFYEMCQDAVKKLGSLALDLNMGNDYRIRNSLYFASSDEDAVKIAKEYEALHHYGFPVHFIKEKNISNYVPFHKPAALLTEGDADMNPFRFVQEIVNCAVNHGARVYEETPLLHKSKGSDYFIIDTGRAIIRAKHLLFATGYDNDFLAQQFGASLHRSYAVITEPLPAIKGWNDKCMIWETNRPYLYMRTTADSRIIAGGMDENSPDEPFDALMLQQKADRLLAKINELFPDVKPVLAHAWETTLGDSHDGLPYIGEHPNNEGEYYCLGFGGNRTVYSMIGAEMIKELLTHGSHPAQKLFSLARVPVLQ</sequence>
<evidence type="ECO:0000313" key="3">
    <source>
        <dbReference type="Proteomes" id="UP000215059"/>
    </source>
</evidence>
<dbReference type="AlphaFoldDB" id="A0A235F8P8"/>
<dbReference type="OrthoDB" id="571248at2"/>
<dbReference type="RefSeq" id="WP_094252706.1">
    <property type="nucleotide sequence ID" value="NZ_JBHLXL010000001.1"/>
</dbReference>
<organism evidence="2 3">
    <name type="scientific">Fictibacillus aquaticus</name>
    <dbReference type="NCBI Taxonomy" id="2021314"/>
    <lineage>
        <taxon>Bacteria</taxon>
        <taxon>Bacillati</taxon>
        <taxon>Bacillota</taxon>
        <taxon>Bacilli</taxon>
        <taxon>Bacillales</taxon>
        <taxon>Fictibacillaceae</taxon>
        <taxon>Fictibacillus</taxon>
    </lineage>
</organism>
<feature type="domain" description="FAD dependent oxidoreductase" evidence="1">
    <location>
        <begin position="31"/>
        <end position="384"/>
    </location>
</feature>
<dbReference type="PANTHER" id="PTHR13847:SF201">
    <property type="entry name" value="PUTATIBE OXIDOREDUCTASE"/>
    <property type="match status" value="1"/>
</dbReference>
<gene>
    <name evidence="2" type="ORF">CGZ90_11795</name>
</gene>
<proteinExistence type="predicted"/>